<reference evidence="16 17" key="1">
    <citation type="submission" date="2016-09" db="EMBL/GenBank/DDBJ databases">
        <title>Complete genome of Desulfosporosinus sp. OL.</title>
        <authorList>
            <person name="Mardanov A."/>
            <person name="Beletsky A."/>
            <person name="Panova A."/>
            <person name="Karnachuk O."/>
            <person name="Ravin N."/>
        </authorList>
    </citation>
    <scope>NUCLEOTIDE SEQUENCE [LARGE SCALE GENOMIC DNA]</scope>
    <source>
        <strain evidence="16 17">OL</strain>
    </source>
</reference>
<comment type="function">
    <text evidence="13">Component of the F(0) channel, it forms part of the peripheral stalk, linking F(1) to F(0).</text>
</comment>
<dbReference type="Pfam" id="PF00430">
    <property type="entry name" value="ATP-synt_B"/>
    <property type="match status" value="1"/>
</dbReference>
<comment type="subcellular location">
    <subcellularLocation>
        <location evidence="13">Cell membrane</location>
        <topology evidence="13">Single-pass membrane protein</topology>
    </subcellularLocation>
    <subcellularLocation>
        <location evidence="12">Endomembrane system</location>
        <topology evidence="12">Single-pass membrane protein</topology>
    </subcellularLocation>
</comment>
<keyword evidence="3 13" id="KW-1003">Cell membrane</keyword>
<dbReference type="NCBIfam" id="TIGR01144">
    <property type="entry name" value="ATP_synt_b"/>
    <property type="match status" value="1"/>
</dbReference>
<dbReference type="AlphaFoldDB" id="A0A1Q8R2Y2"/>
<keyword evidence="4 13" id="KW-0138">CF(0)</keyword>
<dbReference type="GO" id="GO:0045259">
    <property type="term" value="C:proton-transporting ATP synthase complex"/>
    <property type="evidence" value="ECO:0007669"/>
    <property type="project" value="UniProtKB-KW"/>
</dbReference>
<dbReference type="Proteomes" id="UP000186102">
    <property type="component" value="Unassembled WGS sequence"/>
</dbReference>
<keyword evidence="8 13" id="KW-0406">Ion transport</keyword>
<dbReference type="GO" id="GO:0012505">
    <property type="term" value="C:endomembrane system"/>
    <property type="evidence" value="ECO:0007669"/>
    <property type="project" value="UniProtKB-SubCell"/>
</dbReference>
<keyword evidence="6 13" id="KW-0375">Hydrogen ion transport</keyword>
<keyword evidence="5 13" id="KW-0812">Transmembrane</keyword>
<dbReference type="STRING" id="1888891.DSOL_0117"/>
<feature type="transmembrane region" description="Helical" evidence="13">
    <location>
        <begin position="6"/>
        <end position="27"/>
    </location>
</feature>
<keyword evidence="17" id="KW-1185">Reference proteome</keyword>
<dbReference type="GO" id="GO:0046933">
    <property type="term" value="F:proton-transporting ATP synthase activity, rotational mechanism"/>
    <property type="evidence" value="ECO:0007669"/>
    <property type="project" value="UniProtKB-UniRule"/>
</dbReference>
<dbReference type="InterPro" id="IPR028987">
    <property type="entry name" value="ATP_synth_B-like_membr_sf"/>
</dbReference>
<evidence type="ECO:0000256" key="12">
    <source>
        <dbReference type="ARBA" id="ARBA00037847"/>
    </source>
</evidence>
<dbReference type="RefSeq" id="WP_075362960.1">
    <property type="nucleotide sequence ID" value="NZ_MLBF01000001.1"/>
</dbReference>
<dbReference type="EMBL" id="MLBF01000001">
    <property type="protein sequence ID" value="OLN33939.1"/>
    <property type="molecule type" value="Genomic_DNA"/>
</dbReference>
<evidence type="ECO:0000256" key="4">
    <source>
        <dbReference type="ARBA" id="ARBA00022547"/>
    </source>
</evidence>
<evidence type="ECO:0000313" key="16">
    <source>
        <dbReference type="EMBL" id="OLN33939.1"/>
    </source>
</evidence>
<proteinExistence type="inferred from homology"/>
<evidence type="ECO:0000256" key="10">
    <source>
        <dbReference type="ARBA" id="ARBA00023310"/>
    </source>
</evidence>
<accession>A0A1Q8R2Y2</accession>
<evidence type="ECO:0000256" key="11">
    <source>
        <dbReference type="ARBA" id="ARBA00025198"/>
    </source>
</evidence>
<dbReference type="GO" id="GO:0005886">
    <property type="term" value="C:plasma membrane"/>
    <property type="evidence" value="ECO:0007669"/>
    <property type="project" value="UniProtKB-SubCell"/>
</dbReference>
<dbReference type="GO" id="GO:0046961">
    <property type="term" value="F:proton-transporting ATPase activity, rotational mechanism"/>
    <property type="evidence" value="ECO:0007669"/>
    <property type="project" value="TreeGrafter"/>
</dbReference>
<organism evidence="16 17">
    <name type="scientific">Desulfosporosinus metallidurans</name>
    <dbReference type="NCBI Taxonomy" id="1888891"/>
    <lineage>
        <taxon>Bacteria</taxon>
        <taxon>Bacillati</taxon>
        <taxon>Bacillota</taxon>
        <taxon>Clostridia</taxon>
        <taxon>Eubacteriales</taxon>
        <taxon>Desulfitobacteriaceae</taxon>
        <taxon>Desulfosporosinus</taxon>
    </lineage>
</organism>
<comment type="caution">
    <text evidence="16">The sequence shown here is derived from an EMBL/GenBank/DDBJ whole genome shotgun (WGS) entry which is preliminary data.</text>
</comment>
<dbReference type="Gene3D" id="6.10.250.1580">
    <property type="match status" value="1"/>
</dbReference>
<evidence type="ECO:0000256" key="7">
    <source>
        <dbReference type="ARBA" id="ARBA00022989"/>
    </source>
</evidence>
<comment type="subunit">
    <text evidence="13">F-type ATPases have 2 components, F(1) - the catalytic core - and F(0) - the membrane proton channel. F(1) has five subunits: alpha(3), beta(3), gamma(1), delta(1), epsilon(1). F(0) has three main subunits: a(1), b(2) and c(10-14). The alpha and beta chains form an alternating ring which encloses part of the gamma chain. F(1) is attached to F(0) by a central stalk formed by the gamma and epsilon chains, while a peripheral stalk is formed by the delta and b chains.</text>
</comment>
<dbReference type="InterPro" id="IPR002146">
    <property type="entry name" value="ATP_synth_b/b'su_bac/chlpt"/>
</dbReference>
<evidence type="ECO:0000256" key="13">
    <source>
        <dbReference type="HAMAP-Rule" id="MF_01398"/>
    </source>
</evidence>
<dbReference type="CDD" id="cd06503">
    <property type="entry name" value="ATP-synt_Fo_b"/>
    <property type="match status" value="1"/>
</dbReference>
<keyword evidence="15" id="KW-0175">Coiled coil</keyword>
<protein>
    <recommendedName>
        <fullName evidence="13">ATP synthase subunit b</fullName>
    </recommendedName>
    <alternativeName>
        <fullName evidence="13">ATP synthase F(0) sector subunit b</fullName>
    </alternativeName>
    <alternativeName>
        <fullName evidence="13">ATPase subunit I</fullName>
    </alternativeName>
    <alternativeName>
        <fullName evidence="13">F-type ATPase subunit b</fullName>
        <shortName evidence="13">F-ATPase subunit b</shortName>
    </alternativeName>
</protein>
<sequence length="165" mass="18888">MGGNPIQFDYTVLATVLSFLLLVWLLSKKAWGPLMKMMEERRSNIESMLAQAENERQQAEQIKREYQEEMRKARQEAQEVIAKATKVSEARSAEILAESHVEAEKIKKSALVDIERERDRAISEVKAQVADLSVLVAEKIIRQKLDMKGQGQLIEQFIQEVGDMQ</sequence>
<evidence type="ECO:0000256" key="6">
    <source>
        <dbReference type="ARBA" id="ARBA00022781"/>
    </source>
</evidence>
<evidence type="ECO:0000256" key="3">
    <source>
        <dbReference type="ARBA" id="ARBA00022475"/>
    </source>
</evidence>
<name>A0A1Q8R2Y2_9FIRM</name>
<keyword evidence="2 13" id="KW-0813">Transport</keyword>
<evidence type="ECO:0000256" key="15">
    <source>
        <dbReference type="SAM" id="Coils"/>
    </source>
</evidence>
<evidence type="ECO:0000256" key="1">
    <source>
        <dbReference type="ARBA" id="ARBA00005513"/>
    </source>
</evidence>
<dbReference type="PANTHER" id="PTHR33445">
    <property type="entry name" value="ATP SYNTHASE SUBUNIT B', CHLOROPLASTIC"/>
    <property type="match status" value="1"/>
</dbReference>
<evidence type="ECO:0000256" key="14">
    <source>
        <dbReference type="RuleBase" id="RU003848"/>
    </source>
</evidence>
<comment type="similarity">
    <text evidence="1 13 14">Belongs to the ATPase B chain family.</text>
</comment>
<dbReference type="SUPFAM" id="SSF81573">
    <property type="entry name" value="F1F0 ATP synthase subunit B, membrane domain"/>
    <property type="match status" value="1"/>
</dbReference>
<evidence type="ECO:0000256" key="9">
    <source>
        <dbReference type="ARBA" id="ARBA00023136"/>
    </source>
</evidence>
<evidence type="ECO:0000313" key="17">
    <source>
        <dbReference type="Proteomes" id="UP000186102"/>
    </source>
</evidence>
<dbReference type="InterPro" id="IPR005864">
    <property type="entry name" value="ATP_synth_F0_bsu_bac"/>
</dbReference>
<keyword evidence="7 13" id="KW-1133">Transmembrane helix</keyword>
<evidence type="ECO:0000256" key="8">
    <source>
        <dbReference type="ARBA" id="ARBA00023065"/>
    </source>
</evidence>
<keyword evidence="10 13" id="KW-0066">ATP synthesis</keyword>
<gene>
    <name evidence="13" type="primary">atpF</name>
    <name evidence="16" type="ORF">DSOL_0117</name>
</gene>
<evidence type="ECO:0000256" key="5">
    <source>
        <dbReference type="ARBA" id="ARBA00022692"/>
    </source>
</evidence>
<evidence type="ECO:0000256" key="2">
    <source>
        <dbReference type="ARBA" id="ARBA00022448"/>
    </source>
</evidence>
<comment type="function">
    <text evidence="11 13">F(1)F(0) ATP synthase produces ATP from ADP in the presence of a proton or sodium gradient. F-type ATPases consist of two structural domains, F(1) containing the extramembraneous catalytic core and F(0) containing the membrane proton channel, linked together by a central stalk and a peripheral stalk. During catalysis, ATP synthesis in the catalytic domain of F(1) is coupled via a rotary mechanism of the central stalk subunits to proton translocation.</text>
</comment>
<dbReference type="HAMAP" id="MF_01398">
    <property type="entry name" value="ATP_synth_b_bprime"/>
    <property type="match status" value="1"/>
</dbReference>
<dbReference type="PANTHER" id="PTHR33445:SF1">
    <property type="entry name" value="ATP SYNTHASE SUBUNIT B"/>
    <property type="match status" value="1"/>
</dbReference>
<keyword evidence="9 13" id="KW-0472">Membrane</keyword>
<feature type="coiled-coil region" evidence="15">
    <location>
        <begin position="35"/>
        <end position="90"/>
    </location>
</feature>
<dbReference type="OrthoDB" id="9795863at2"/>
<dbReference type="InterPro" id="IPR050059">
    <property type="entry name" value="ATP_synthase_B_chain"/>
</dbReference>